<feature type="domain" description="Maestro/Maestro-like HEAT-repeats" evidence="5">
    <location>
        <begin position="812"/>
        <end position="1085"/>
    </location>
</feature>
<dbReference type="InterPro" id="IPR016024">
    <property type="entry name" value="ARM-type_fold"/>
</dbReference>
<dbReference type="Proteomes" id="UP000663845">
    <property type="component" value="Unassembled WGS sequence"/>
</dbReference>
<name>A0A815CRU1_9BILA</name>
<comment type="caution">
    <text evidence="6">The sequence shown here is derived from an EMBL/GenBank/DDBJ whole genome shotgun (WGS) entry which is preliminary data.</text>
</comment>
<evidence type="ECO:0000259" key="4">
    <source>
        <dbReference type="Pfam" id="PF23221"/>
    </source>
</evidence>
<dbReference type="PANTHER" id="PTHR23120:SF0">
    <property type="entry name" value="MAESTRO HEAT-LIKE REPEAT FAMILY MEMBER 1"/>
    <property type="match status" value="1"/>
</dbReference>
<reference evidence="6" key="1">
    <citation type="submission" date="2021-02" db="EMBL/GenBank/DDBJ databases">
        <authorList>
            <person name="Nowell W R."/>
        </authorList>
    </citation>
    <scope>NUCLEOTIDE SEQUENCE</scope>
</reference>
<dbReference type="SUPFAM" id="SSF48371">
    <property type="entry name" value="ARM repeat"/>
    <property type="match status" value="2"/>
</dbReference>
<feature type="region of interest" description="Disordered" evidence="2">
    <location>
        <begin position="621"/>
        <end position="704"/>
    </location>
</feature>
<dbReference type="AlphaFoldDB" id="A0A815CRU1"/>
<feature type="compositionally biased region" description="Polar residues" evidence="2">
    <location>
        <begin position="689"/>
        <end position="700"/>
    </location>
</feature>
<gene>
    <name evidence="6" type="ORF">JYZ213_LOCUS31793</name>
</gene>
<keyword evidence="1" id="KW-0677">Repeat</keyword>
<evidence type="ECO:0000313" key="6">
    <source>
        <dbReference type="EMBL" id="CAF1291374.1"/>
    </source>
</evidence>
<sequence>MDSQNSVEALTIALIDALSDKTDKVRDSVAKSIVDTGKKLPQLTVRLCTNYLDKHQKLPETHRAAILHVIEGILGYQQQQEGEIPFDNDTFQLLTGVAINELIMPKELVPLWQQAASDVLVEIGKYEPDLVCEALLPNMKAGQLPQFFVLQTVGSLAEANPRGMVQHLRTMFSRILPVMGMVKQENYRWVYTAVIFKFCLALIDFQANGDETIRTTFAPQQFENDAFAAYEVFLTSAWIGSKELKVRNICVQAVGRLIYLFSAPKFTEQFPRLLQNVLGFYRKNVDHLYDLSTTQKDEISTSLSALIIEILSLGDSHETFPSLVNLLEPFCLSVQGNERARAFDILSQLIQSDAMSKLKEQNLIDIGGVMALCLMYLTDTESTVELATNTSLTRLLRLQTQLATGIIENLNDEQITNEQEKIANDDTIQSLSGNLEPRCLVPFIEKATEIVADVRAVGSVVVCNVLCKIFDSRHGELADQIDYIFGIMLNKYNQITNEDVLRALRAAFKQLSLSCSTRVFSTLMNFGVPFTKNLVTIIHDLADNRPLTEAVLAQIMECWSRSLPYEEKDSQRYATAQPLMALYLLNEWFQSERICDLGEYAFPRLFTALFIRMASHVDTLPPQNVPPLRRITPPTGSSRRDSTASNASNVTTASTSTTNTSSAKKPSSRMGLFDSKSSRSSTKVSSTTEQQQTNAGPSNNELKKIEPWRLSNDCMMHFLKVYNCQSDVNNTVPWDKMAKFDTADSALEALAQGLSHCSHVTQKQLNTIIELLGQVLEGPYDTQRICVSAFFAEFIRCNPDDSEDQRFVRELIRYLLGRLVDHNIYVRKFCLRGLGWWRPVRDSQEDKGLPTTILASLISGLDDREDKNDLLTLEAMCSLSNVIAVMNEDEVRPILMNVLLRIRPCFEKEEAKVRSAAFTLFGKMASVCEGFSREAFVEQIFSSLVTLTLHLNDPVESVRESCKTCFQSIAPLLDQPVLMELIKDNLQPKISLQYAEFISDFCKILVEQYPYKVNFFIMNSIIFFKNPVPELRANAATVAGYLIFNLTEDQINGLSKEHILNAIIVLLKDPNSDVRCRVAEAMHFMYKF</sequence>
<dbReference type="InterPro" id="IPR048465">
    <property type="entry name" value="Maestro-like_HEAT"/>
</dbReference>
<dbReference type="Pfam" id="PF23221">
    <property type="entry name" value="HEAT_MROH2B_1st"/>
    <property type="match status" value="1"/>
</dbReference>
<protein>
    <submittedName>
        <fullName evidence="6">Uncharacterized protein</fullName>
    </submittedName>
</protein>
<feature type="domain" description="MROH2B-like N-terminal HEAT-repeats" evidence="4">
    <location>
        <begin position="33"/>
        <end position="257"/>
    </location>
</feature>
<evidence type="ECO:0000256" key="2">
    <source>
        <dbReference type="SAM" id="MobiDB-lite"/>
    </source>
</evidence>
<feature type="compositionally biased region" description="Low complexity" evidence="2">
    <location>
        <begin position="678"/>
        <end position="688"/>
    </location>
</feature>
<dbReference type="Pfam" id="PF23227">
    <property type="entry name" value="HEAT_MROH2B_C"/>
    <property type="match status" value="1"/>
</dbReference>
<dbReference type="InterPro" id="IPR011989">
    <property type="entry name" value="ARM-like"/>
</dbReference>
<dbReference type="PANTHER" id="PTHR23120">
    <property type="entry name" value="MAESTRO-RELATED HEAT DOMAIN-CONTAINING"/>
    <property type="match status" value="1"/>
</dbReference>
<dbReference type="EMBL" id="CAJNOG010000548">
    <property type="protein sequence ID" value="CAF1291374.1"/>
    <property type="molecule type" value="Genomic_DNA"/>
</dbReference>
<dbReference type="InterPro" id="IPR056282">
    <property type="entry name" value="MROH2B-like_N_HEAT"/>
</dbReference>
<dbReference type="InterPro" id="IPR055406">
    <property type="entry name" value="HEAT_Maestro"/>
</dbReference>
<proteinExistence type="predicted"/>
<accession>A0A815CRU1</accession>
<dbReference type="Gene3D" id="1.25.10.10">
    <property type="entry name" value="Leucine-rich Repeat Variant"/>
    <property type="match status" value="2"/>
</dbReference>
<dbReference type="InterPro" id="IPR045206">
    <property type="entry name" value="Maestro_heat-like_prot"/>
</dbReference>
<evidence type="ECO:0000259" key="3">
    <source>
        <dbReference type="Pfam" id="PF21047"/>
    </source>
</evidence>
<evidence type="ECO:0000313" key="7">
    <source>
        <dbReference type="Proteomes" id="UP000663845"/>
    </source>
</evidence>
<dbReference type="GO" id="GO:0005737">
    <property type="term" value="C:cytoplasm"/>
    <property type="evidence" value="ECO:0007669"/>
    <property type="project" value="TreeGrafter"/>
</dbReference>
<organism evidence="6 7">
    <name type="scientific">Adineta steineri</name>
    <dbReference type="NCBI Taxonomy" id="433720"/>
    <lineage>
        <taxon>Eukaryota</taxon>
        <taxon>Metazoa</taxon>
        <taxon>Spiralia</taxon>
        <taxon>Gnathifera</taxon>
        <taxon>Rotifera</taxon>
        <taxon>Eurotatoria</taxon>
        <taxon>Bdelloidea</taxon>
        <taxon>Adinetida</taxon>
        <taxon>Adinetidae</taxon>
        <taxon>Adineta</taxon>
    </lineage>
</organism>
<dbReference type="Pfam" id="PF21047">
    <property type="entry name" value="HEAT_Maestro"/>
    <property type="match status" value="1"/>
</dbReference>
<feature type="domain" description="Maestro-like HEAT-repeats" evidence="3">
    <location>
        <begin position="338"/>
        <end position="552"/>
    </location>
</feature>
<feature type="compositionally biased region" description="Low complexity" evidence="2">
    <location>
        <begin position="643"/>
        <end position="663"/>
    </location>
</feature>
<evidence type="ECO:0000259" key="5">
    <source>
        <dbReference type="Pfam" id="PF23227"/>
    </source>
</evidence>
<evidence type="ECO:0000256" key="1">
    <source>
        <dbReference type="ARBA" id="ARBA00022737"/>
    </source>
</evidence>